<keyword evidence="7" id="KW-0479">Metal-binding</keyword>
<dbReference type="InterPro" id="IPR027268">
    <property type="entry name" value="Peptidase_M4/M1_CTD_sf"/>
</dbReference>
<dbReference type="InterPro" id="IPR042097">
    <property type="entry name" value="Aminopeptidase_N-like_N_sf"/>
</dbReference>
<keyword evidence="9" id="KW-0862">Zinc</keyword>
<keyword evidence="10" id="KW-0482">Metalloprotease</keyword>
<dbReference type="GeneID" id="96293854"/>
<reference evidence="17" key="1">
    <citation type="journal article" date="2019" name="Int. J. Syst. Evol. Microbiol.">
        <title>The Global Catalogue of Microorganisms (GCM) 10K type strain sequencing project: providing services to taxonomists for standard genome sequencing and annotation.</title>
        <authorList>
            <consortium name="The Broad Institute Genomics Platform"/>
            <consortium name="The Broad Institute Genome Sequencing Center for Infectious Disease"/>
            <person name="Wu L."/>
            <person name="Ma J."/>
        </authorList>
    </citation>
    <scope>NUCLEOTIDE SEQUENCE [LARGE SCALE GENOMIC DNA]</scope>
    <source>
        <strain evidence="17">JCM 4594</strain>
    </source>
</reference>
<evidence type="ECO:0000256" key="9">
    <source>
        <dbReference type="ARBA" id="ARBA00022833"/>
    </source>
</evidence>
<dbReference type="Pfam" id="PF17900">
    <property type="entry name" value="Peptidase_M1_N"/>
    <property type="match status" value="1"/>
</dbReference>
<evidence type="ECO:0000256" key="8">
    <source>
        <dbReference type="ARBA" id="ARBA00022801"/>
    </source>
</evidence>
<keyword evidence="8" id="KW-0378">Hydrolase</keyword>
<protein>
    <recommendedName>
        <fullName evidence="5">Aminopeptidase N</fullName>
        <ecNumber evidence="4">3.4.11.2</ecNumber>
    </recommendedName>
    <alternativeName>
        <fullName evidence="11">Alanine aminopeptidase</fullName>
    </alternativeName>
    <alternativeName>
        <fullName evidence="12">Lysyl aminopeptidase</fullName>
    </alternativeName>
</protein>
<dbReference type="InterPro" id="IPR050344">
    <property type="entry name" value="Peptidase_M1_aminopeptidases"/>
</dbReference>
<feature type="domain" description="Aminopeptidase N-like N-terminal" evidence="15">
    <location>
        <begin position="70"/>
        <end position="242"/>
    </location>
</feature>
<dbReference type="EC" id="3.4.11.2" evidence="4"/>
<feature type="region of interest" description="Disordered" evidence="13">
    <location>
        <begin position="1"/>
        <end position="21"/>
    </location>
</feature>
<dbReference type="PANTHER" id="PTHR11533:SF297">
    <property type="entry name" value="AMINOPEPTIDASE N"/>
    <property type="match status" value="1"/>
</dbReference>
<comment type="catalytic activity">
    <reaction evidence="1">
        <text>Release of an N-terminal amino acid, Xaa-|-Yaa- from a peptide, amide or arylamide. Xaa is preferably Ala, but may be most amino acids including Pro (slow action). When a terminal hydrophobic residue is followed by a prolyl residue, the two may be released as an intact Xaa-Pro dipeptide.</text>
        <dbReference type="EC" id="3.4.11.2"/>
    </reaction>
</comment>
<evidence type="ECO:0000256" key="2">
    <source>
        <dbReference type="ARBA" id="ARBA00001947"/>
    </source>
</evidence>
<dbReference type="SUPFAM" id="SSF55486">
    <property type="entry name" value="Metalloproteases ('zincins'), catalytic domain"/>
    <property type="match status" value="1"/>
</dbReference>
<dbReference type="Gene3D" id="1.10.390.10">
    <property type="entry name" value="Neutral Protease Domain 2"/>
    <property type="match status" value="1"/>
</dbReference>
<keyword evidence="17" id="KW-1185">Reference proteome</keyword>
<evidence type="ECO:0000313" key="16">
    <source>
        <dbReference type="EMBL" id="GGY56990.1"/>
    </source>
</evidence>
<feature type="domain" description="Peptidase M1 membrane alanine aminopeptidase" evidence="14">
    <location>
        <begin position="330"/>
        <end position="472"/>
    </location>
</feature>
<evidence type="ECO:0000256" key="1">
    <source>
        <dbReference type="ARBA" id="ARBA00000098"/>
    </source>
</evidence>
<dbReference type="PRINTS" id="PR00756">
    <property type="entry name" value="ALADIPTASE"/>
</dbReference>
<comment type="cofactor">
    <cofactor evidence="2">
        <name>Zn(2+)</name>
        <dbReference type="ChEBI" id="CHEBI:29105"/>
    </cofactor>
</comment>
<dbReference type="Proteomes" id="UP000600946">
    <property type="component" value="Unassembled WGS sequence"/>
</dbReference>
<comment type="caution">
    <text evidence="16">The sequence shown here is derived from an EMBL/GenBank/DDBJ whole genome shotgun (WGS) entry which is preliminary data.</text>
</comment>
<dbReference type="EMBL" id="BMUU01000012">
    <property type="protein sequence ID" value="GGY56990.1"/>
    <property type="molecule type" value="Genomic_DNA"/>
</dbReference>
<dbReference type="Pfam" id="PF01433">
    <property type="entry name" value="Peptidase_M1"/>
    <property type="match status" value="1"/>
</dbReference>
<gene>
    <name evidence="16" type="ORF">GCM10010326_59470</name>
</gene>
<evidence type="ECO:0000256" key="4">
    <source>
        <dbReference type="ARBA" id="ARBA00012564"/>
    </source>
</evidence>
<evidence type="ECO:0000259" key="15">
    <source>
        <dbReference type="Pfam" id="PF17900"/>
    </source>
</evidence>
<dbReference type="InterPro" id="IPR014782">
    <property type="entry name" value="Peptidase_M1_dom"/>
</dbReference>
<comment type="similarity">
    <text evidence="3">Belongs to the peptidase M1 family.</text>
</comment>
<evidence type="ECO:0000256" key="13">
    <source>
        <dbReference type="SAM" id="MobiDB-lite"/>
    </source>
</evidence>
<dbReference type="SUPFAM" id="SSF63737">
    <property type="entry name" value="Leukotriene A4 hydrolase N-terminal domain"/>
    <property type="match status" value="1"/>
</dbReference>
<evidence type="ECO:0000256" key="7">
    <source>
        <dbReference type="ARBA" id="ARBA00022723"/>
    </source>
</evidence>
<evidence type="ECO:0000256" key="10">
    <source>
        <dbReference type="ARBA" id="ARBA00023049"/>
    </source>
</evidence>
<evidence type="ECO:0000256" key="12">
    <source>
        <dbReference type="ARBA" id="ARBA00031533"/>
    </source>
</evidence>
<accession>A0ABQ3AML0</accession>
<evidence type="ECO:0000256" key="6">
    <source>
        <dbReference type="ARBA" id="ARBA00022670"/>
    </source>
</evidence>
<dbReference type="InterPro" id="IPR045357">
    <property type="entry name" value="Aminopeptidase_N-like_N"/>
</dbReference>
<evidence type="ECO:0000256" key="11">
    <source>
        <dbReference type="ARBA" id="ARBA00029811"/>
    </source>
</evidence>
<evidence type="ECO:0000256" key="3">
    <source>
        <dbReference type="ARBA" id="ARBA00010136"/>
    </source>
</evidence>
<sequence length="482" mass="52525">MDKGSERRAGPARLAGSRTHRTRRTRLAAVAALTALAVTSCTGGVTGTPGSSGTRDALFPKLGNDGYDVQHYSLDLDYDPASGRLTAGATIVAKAVKDLSAFDLDFAGMDVESATVDDEPAAVNRAGDELTLRPEQDLTEGETFTTYVRYSGRPKTITDLDGSQEGWLRSSGGRVLALGEPTGSMTWFPSNNHPSDKATYDIKVTVPDGLQAVSNGELVSRTLNKGRATFSWRTKEPMATYLATVAIGPYEIDKGTTRSGIPIYSAIDPGVRKQTAAVVAQLPDMLAWEEKRFGPYPFASTGVIVAPAKASGYALETQNRPVLPLDHFDASTLVHELAHQWFGDSVTPAVWRDMWLNEGFAQYTEWLWSEDHGGPSAQQIFDEEYAKDDGDDIWAFPPAKPPTAADVSGRPVYVRGAMVVHKIREAVGEDRFRTLVQDWVRLHRHGNASTKDFTRFVDGEAGHRLSTVWDTWLYGDGKPDSP</sequence>
<name>A0ABQ3AML0_9ACTN</name>
<keyword evidence="6" id="KW-0645">Protease</keyword>
<evidence type="ECO:0000313" key="17">
    <source>
        <dbReference type="Proteomes" id="UP000600946"/>
    </source>
</evidence>
<evidence type="ECO:0000259" key="14">
    <source>
        <dbReference type="Pfam" id="PF01433"/>
    </source>
</evidence>
<dbReference type="RefSeq" id="WP_190028698.1">
    <property type="nucleotide sequence ID" value="NZ_BMUU01000012.1"/>
</dbReference>
<organism evidence="16 17">
    <name type="scientific">Streptomyces xanthochromogenes</name>
    <dbReference type="NCBI Taxonomy" id="67384"/>
    <lineage>
        <taxon>Bacteria</taxon>
        <taxon>Bacillati</taxon>
        <taxon>Actinomycetota</taxon>
        <taxon>Actinomycetes</taxon>
        <taxon>Kitasatosporales</taxon>
        <taxon>Streptomycetaceae</taxon>
        <taxon>Streptomyces</taxon>
    </lineage>
</organism>
<dbReference type="InterPro" id="IPR001930">
    <property type="entry name" value="Peptidase_M1"/>
</dbReference>
<dbReference type="CDD" id="cd09603">
    <property type="entry name" value="M1_APN_like"/>
    <property type="match status" value="1"/>
</dbReference>
<proteinExistence type="inferred from homology"/>
<dbReference type="PANTHER" id="PTHR11533">
    <property type="entry name" value="PROTEASE M1 ZINC METALLOPROTEASE"/>
    <property type="match status" value="1"/>
</dbReference>
<evidence type="ECO:0000256" key="5">
    <source>
        <dbReference type="ARBA" id="ARBA00015611"/>
    </source>
</evidence>
<dbReference type="Gene3D" id="2.60.40.1730">
    <property type="entry name" value="tricorn interacting facor f3 domain"/>
    <property type="match status" value="1"/>
</dbReference>